<dbReference type="NCBIfam" id="TIGR00763">
    <property type="entry name" value="lon"/>
    <property type="match status" value="1"/>
</dbReference>
<keyword evidence="3 11" id="KW-0547">Nucleotide-binding</keyword>
<dbReference type="AlphaFoldDB" id="A0AAD9JL69"/>
<name>A0AAD9JL69_9ANNE</name>
<dbReference type="PROSITE" id="PS51786">
    <property type="entry name" value="LON_PROTEOLYTIC"/>
    <property type="match status" value="1"/>
</dbReference>
<evidence type="ECO:0000256" key="3">
    <source>
        <dbReference type="ARBA" id="ARBA00022741"/>
    </source>
</evidence>
<dbReference type="InterPro" id="IPR027417">
    <property type="entry name" value="P-loop_NTPase"/>
</dbReference>
<dbReference type="SMART" id="SM00382">
    <property type="entry name" value="AAA"/>
    <property type="match status" value="1"/>
</dbReference>
<keyword evidence="8 11" id="KW-0238">DNA-binding</keyword>
<dbReference type="FunFam" id="1.10.8.60:FF:000043">
    <property type="entry name" value="Lon protease homolog, mitochondrial"/>
    <property type="match status" value="1"/>
</dbReference>
<dbReference type="GO" id="GO:0034599">
    <property type="term" value="P:cellular response to oxidative stress"/>
    <property type="evidence" value="ECO:0007669"/>
    <property type="project" value="UniProtKB-UniRule"/>
</dbReference>
<dbReference type="CDD" id="cd19500">
    <property type="entry name" value="RecA-like_Lon"/>
    <property type="match status" value="1"/>
</dbReference>
<dbReference type="GO" id="GO:0003697">
    <property type="term" value="F:single-stranded DNA binding"/>
    <property type="evidence" value="ECO:0007669"/>
    <property type="project" value="TreeGrafter"/>
</dbReference>
<dbReference type="PROSITE" id="PS51787">
    <property type="entry name" value="LON_N"/>
    <property type="match status" value="1"/>
</dbReference>
<evidence type="ECO:0000313" key="18">
    <source>
        <dbReference type="Proteomes" id="UP001208570"/>
    </source>
</evidence>
<comment type="subcellular location">
    <subcellularLocation>
        <location evidence="1 11">Mitochondrion matrix</location>
    </subcellularLocation>
</comment>
<dbReference type="InterPro" id="IPR003959">
    <property type="entry name" value="ATPase_AAA_core"/>
</dbReference>
<feature type="domain" description="Lon proteolytic" evidence="15">
    <location>
        <begin position="839"/>
        <end position="1028"/>
    </location>
</feature>
<comment type="catalytic activity">
    <reaction evidence="10 11">
        <text>Hydrolysis of proteins in presence of ATP.</text>
        <dbReference type="EC" id="3.4.21.53"/>
    </reaction>
</comment>
<dbReference type="Gene3D" id="2.30.130.40">
    <property type="entry name" value="LON domain-like"/>
    <property type="match status" value="1"/>
</dbReference>
<dbReference type="GO" id="GO:0005759">
    <property type="term" value="C:mitochondrial matrix"/>
    <property type="evidence" value="ECO:0007669"/>
    <property type="project" value="UniProtKB-SubCell"/>
</dbReference>
<evidence type="ECO:0000259" key="16">
    <source>
        <dbReference type="PROSITE" id="PS51787"/>
    </source>
</evidence>
<dbReference type="PANTHER" id="PTHR43718:SF2">
    <property type="entry name" value="LON PROTEASE HOMOLOG, MITOCHONDRIAL"/>
    <property type="match status" value="1"/>
</dbReference>
<evidence type="ECO:0000256" key="6">
    <source>
        <dbReference type="ARBA" id="ARBA00022840"/>
    </source>
</evidence>
<dbReference type="GO" id="GO:0016887">
    <property type="term" value="F:ATP hydrolysis activity"/>
    <property type="evidence" value="ECO:0007669"/>
    <property type="project" value="UniProtKB-UniRule"/>
</dbReference>
<dbReference type="Pfam" id="PF00004">
    <property type="entry name" value="AAA"/>
    <property type="match status" value="1"/>
</dbReference>
<keyword evidence="5 11" id="KW-0720">Serine protease</keyword>
<dbReference type="InterPro" id="IPR054594">
    <property type="entry name" value="Lon_lid"/>
</dbReference>
<dbReference type="Gene3D" id="1.20.58.1480">
    <property type="match status" value="1"/>
</dbReference>
<dbReference type="InterPro" id="IPR003593">
    <property type="entry name" value="AAA+_ATPase"/>
</dbReference>
<dbReference type="EMBL" id="JAODUP010000248">
    <property type="protein sequence ID" value="KAK2155131.1"/>
    <property type="molecule type" value="Genomic_DNA"/>
</dbReference>
<feature type="compositionally biased region" description="Low complexity" evidence="14">
    <location>
        <begin position="118"/>
        <end position="138"/>
    </location>
</feature>
<dbReference type="GO" id="GO:0070407">
    <property type="term" value="P:oxidation-dependent protein catabolic process"/>
    <property type="evidence" value="ECO:0007669"/>
    <property type="project" value="UniProtKB-UniRule"/>
</dbReference>
<dbReference type="GO" id="GO:0006515">
    <property type="term" value="P:protein quality control for misfolded or incompletely synthesized proteins"/>
    <property type="evidence" value="ECO:0007669"/>
    <property type="project" value="UniProtKB-UniRule"/>
</dbReference>
<feature type="region of interest" description="Disordered" evidence="14">
    <location>
        <begin position="112"/>
        <end position="160"/>
    </location>
</feature>
<evidence type="ECO:0000256" key="5">
    <source>
        <dbReference type="ARBA" id="ARBA00022825"/>
    </source>
</evidence>
<keyword evidence="2 11" id="KW-0645">Protease</keyword>
<dbReference type="Gene3D" id="3.30.230.10">
    <property type="match status" value="1"/>
</dbReference>
<feature type="binding site" evidence="11">
    <location>
        <begin position="603"/>
        <end position="610"/>
    </location>
    <ligand>
        <name>ATP</name>
        <dbReference type="ChEBI" id="CHEBI:30616"/>
    </ligand>
</feature>
<evidence type="ECO:0000256" key="13">
    <source>
        <dbReference type="RuleBase" id="RU000591"/>
    </source>
</evidence>
<dbReference type="FunFam" id="3.40.50.300:FF:000021">
    <property type="entry name" value="Lon protease homolog"/>
    <property type="match status" value="1"/>
</dbReference>
<dbReference type="InterPro" id="IPR004815">
    <property type="entry name" value="Lon_bac/euk-typ"/>
</dbReference>
<accession>A0AAD9JL69</accession>
<dbReference type="InterPro" id="IPR027503">
    <property type="entry name" value="Lonm_euk"/>
</dbReference>
<evidence type="ECO:0000256" key="1">
    <source>
        <dbReference type="ARBA" id="ARBA00004305"/>
    </source>
</evidence>
<dbReference type="GO" id="GO:0051131">
    <property type="term" value="P:chaperone-mediated protein complex assembly"/>
    <property type="evidence" value="ECO:0007669"/>
    <property type="project" value="UniProtKB-UniRule"/>
</dbReference>
<dbReference type="EC" id="3.4.21.53" evidence="11"/>
<evidence type="ECO:0000256" key="8">
    <source>
        <dbReference type="ARBA" id="ARBA00023125"/>
    </source>
</evidence>
<dbReference type="Gene3D" id="1.10.8.60">
    <property type="match status" value="1"/>
</dbReference>
<comment type="function">
    <text evidence="11">ATP-dependent serine protease that mediates the selective degradation of misfolded, unassembled or oxidatively damaged polypeptides as well as certain short-lived regulatory proteins in the mitochondrial matrix. May also have a chaperone function in the assembly of inner membrane protein complexes. Participates in the regulation of mitochondrial gene expression and in the maintenance of the integrity of the mitochondrial genome. Binds to mitochondrial DNA in a site-specific manner.</text>
</comment>
<evidence type="ECO:0000256" key="9">
    <source>
        <dbReference type="ARBA" id="ARBA00023128"/>
    </source>
</evidence>
<dbReference type="Gene3D" id="1.20.5.5270">
    <property type="match status" value="1"/>
</dbReference>
<dbReference type="Pfam" id="PF22667">
    <property type="entry name" value="Lon_lid"/>
    <property type="match status" value="1"/>
</dbReference>
<evidence type="ECO:0000256" key="12">
    <source>
        <dbReference type="PROSITE-ProRule" id="PRU01122"/>
    </source>
</evidence>
<keyword evidence="9 11" id="KW-0496">Mitochondrion</keyword>
<dbReference type="InterPro" id="IPR046336">
    <property type="entry name" value="Lon_prtase_N_sf"/>
</dbReference>
<evidence type="ECO:0000256" key="7">
    <source>
        <dbReference type="ARBA" id="ARBA00022946"/>
    </source>
</evidence>
<dbReference type="InterPro" id="IPR027065">
    <property type="entry name" value="Lon_Prtase"/>
</dbReference>
<comment type="caution">
    <text evidence="17">The sequence shown here is derived from an EMBL/GenBank/DDBJ whole genome shotgun (WGS) entry which is preliminary data.</text>
</comment>
<protein>
    <recommendedName>
        <fullName evidence="11">Lon protease homolog, mitochondrial</fullName>
        <ecNumber evidence="11">3.4.21.53</ecNumber>
    </recommendedName>
</protein>
<proteinExistence type="inferred from homology"/>
<dbReference type="InterPro" id="IPR015947">
    <property type="entry name" value="PUA-like_sf"/>
</dbReference>
<reference evidence="17" key="1">
    <citation type="journal article" date="2023" name="Mol. Biol. Evol.">
        <title>Third-Generation Sequencing Reveals the Adaptive Role of the Epigenome in Three Deep-Sea Polychaetes.</title>
        <authorList>
            <person name="Perez M."/>
            <person name="Aroh O."/>
            <person name="Sun Y."/>
            <person name="Lan Y."/>
            <person name="Juniper S.K."/>
            <person name="Young C.R."/>
            <person name="Angers B."/>
            <person name="Qian P.Y."/>
        </authorList>
    </citation>
    <scope>NUCLEOTIDE SEQUENCE</scope>
    <source>
        <strain evidence="17">P08H-3</strain>
    </source>
</reference>
<dbReference type="GO" id="GO:0007005">
    <property type="term" value="P:mitochondrion organization"/>
    <property type="evidence" value="ECO:0007669"/>
    <property type="project" value="TreeGrafter"/>
</dbReference>
<dbReference type="SMART" id="SM00464">
    <property type="entry name" value="LON"/>
    <property type="match status" value="1"/>
</dbReference>
<feature type="active site" evidence="11 12">
    <location>
        <position position="934"/>
    </location>
</feature>
<evidence type="ECO:0000256" key="14">
    <source>
        <dbReference type="SAM" id="MobiDB-lite"/>
    </source>
</evidence>
<evidence type="ECO:0000313" key="17">
    <source>
        <dbReference type="EMBL" id="KAK2155131.1"/>
    </source>
</evidence>
<feature type="domain" description="Lon N-terminal" evidence="16">
    <location>
        <begin position="179"/>
        <end position="450"/>
    </location>
</feature>
<dbReference type="Proteomes" id="UP001208570">
    <property type="component" value="Unassembled WGS sequence"/>
</dbReference>
<dbReference type="SUPFAM" id="SSF88697">
    <property type="entry name" value="PUA domain-like"/>
    <property type="match status" value="1"/>
</dbReference>
<dbReference type="InterPro" id="IPR008268">
    <property type="entry name" value="Peptidase_S16_AS"/>
</dbReference>
<dbReference type="Pfam" id="PF05362">
    <property type="entry name" value="Lon_C"/>
    <property type="match status" value="1"/>
</dbReference>
<dbReference type="GO" id="GO:0004176">
    <property type="term" value="F:ATP-dependent peptidase activity"/>
    <property type="evidence" value="ECO:0007669"/>
    <property type="project" value="UniProtKB-UniRule"/>
</dbReference>
<dbReference type="GO" id="GO:0043565">
    <property type="term" value="F:sequence-specific DNA binding"/>
    <property type="evidence" value="ECO:0007669"/>
    <property type="project" value="UniProtKB-UniRule"/>
</dbReference>
<dbReference type="SUPFAM" id="SSF52540">
    <property type="entry name" value="P-loop containing nucleoside triphosphate hydrolases"/>
    <property type="match status" value="1"/>
</dbReference>
<keyword evidence="7" id="KW-0809">Transit peptide</keyword>
<organism evidence="17 18">
    <name type="scientific">Paralvinella palmiformis</name>
    <dbReference type="NCBI Taxonomy" id="53620"/>
    <lineage>
        <taxon>Eukaryota</taxon>
        <taxon>Metazoa</taxon>
        <taxon>Spiralia</taxon>
        <taxon>Lophotrochozoa</taxon>
        <taxon>Annelida</taxon>
        <taxon>Polychaeta</taxon>
        <taxon>Sedentaria</taxon>
        <taxon>Canalipalpata</taxon>
        <taxon>Terebellida</taxon>
        <taxon>Terebelliformia</taxon>
        <taxon>Alvinellidae</taxon>
        <taxon>Paralvinella</taxon>
    </lineage>
</organism>
<evidence type="ECO:0000259" key="15">
    <source>
        <dbReference type="PROSITE" id="PS51786"/>
    </source>
</evidence>
<dbReference type="SUPFAM" id="SSF54211">
    <property type="entry name" value="Ribosomal protein S5 domain 2-like"/>
    <property type="match status" value="1"/>
</dbReference>
<evidence type="ECO:0000256" key="11">
    <source>
        <dbReference type="HAMAP-Rule" id="MF_03120"/>
    </source>
</evidence>
<dbReference type="PROSITE" id="PS01046">
    <property type="entry name" value="LON_SER"/>
    <property type="match status" value="1"/>
</dbReference>
<evidence type="ECO:0000256" key="10">
    <source>
        <dbReference type="ARBA" id="ARBA00050665"/>
    </source>
</evidence>
<comment type="subunit">
    <text evidence="11">Homohexamer or homoheptamer. Organized in a ring with a central cavity.</text>
</comment>
<dbReference type="FunFam" id="3.30.230.10:FF:000015">
    <property type="entry name" value="Lon protease homolog, mitochondrial"/>
    <property type="match status" value="1"/>
</dbReference>
<dbReference type="PRINTS" id="PR00830">
    <property type="entry name" value="ENDOLAPTASE"/>
</dbReference>
<dbReference type="InterPro" id="IPR014721">
    <property type="entry name" value="Ribsml_uS5_D2-typ_fold_subgr"/>
</dbReference>
<comment type="similarity">
    <text evidence="11 12 13">Belongs to the peptidase S16 family.</text>
</comment>
<dbReference type="Pfam" id="PF02190">
    <property type="entry name" value="LON_substr_bdg"/>
    <property type="match status" value="1"/>
</dbReference>
<keyword evidence="18" id="KW-1185">Reference proteome</keyword>
<evidence type="ECO:0000256" key="2">
    <source>
        <dbReference type="ARBA" id="ARBA00022670"/>
    </source>
</evidence>
<dbReference type="FunFam" id="1.20.5.5270:FF:000001">
    <property type="entry name" value="Lon protease homolog, mitochondrial"/>
    <property type="match status" value="1"/>
</dbReference>
<keyword evidence="4 11" id="KW-0378">Hydrolase</keyword>
<keyword evidence="6 11" id="KW-0067">ATP-binding</keyword>
<dbReference type="HAMAP" id="MF_03120">
    <property type="entry name" value="lonm_euk"/>
    <property type="match status" value="1"/>
</dbReference>
<evidence type="ECO:0000256" key="4">
    <source>
        <dbReference type="ARBA" id="ARBA00022801"/>
    </source>
</evidence>
<dbReference type="FunFam" id="2.30.130.40:FF:000004">
    <property type="entry name" value="Lon protease homolog, mitochondrial"/>
    <property type="match status" value="1"/>
</dbReference>
<dbReference type="InterPro" id="IPR008269">
    <property type="entry name" value="Lon_proteolytic"/>
</dbReference>
<dbReference type="InterPro" id="IPR020568">
    <property type="entry name" value="Ribosomal_Su5_D2-typ_SF"/>
</dbReference>
<dbReference type="Gene3D" id="3.40.50.300">
    <property type="entry name" value="P-loop containing nucleotide triphosphate hydrolases"/>
    <property type="match status" value="1"/>
</dbReference>
<gene>
    <name evidence="17" type="ORF">LSH36_248g03062</name>
</gene>
<dbReference type="GO" id="GO:0005524">
    <property type="term" value="F:ATP binding"/>
    <property type="evidence" value="ECO:0007669"/>
    <property type="project" value="UniProtKB-UniRule"/>
</dbReference>
<dbReference type="InterPro" id="IPR003111">
    <property type="entry name" value="Lon_prtase_N"/>
</dbReference>
<dbReference type="GO" id="GO:0004252">
    <property type="term" value="F:serine-type endopeptidase activity"/>
    <property type="evidence" value="ECO:0007669"/>
    <property type="project" value="UniProtKB-UniRule"/>
</dbReference>
<feature type="active site" evidence="11 12">
    <location>
        <position position="977"/>
    </location>
</feature>
<sequence length="1028" mass="115624">MNLLRGLSLRSEKIMCVYKGVPVLRHVHKCANDASHNAWKLCPKTSRTFENNPDIGSLFHRVARYRNMLHPRTSIIYKAVDGRRALPSLTPFYNRRYISVLTGSSPVQFSNGQTRYFSSSSSGDSTDPPDGAPASAGSGEDEGDGDGETGDVDMVHDVSPDPMMTALAPMTVPDVWPQVPVIAVKRHPVFPRFMKMIEVSDKSLIELIRRKVKLNQPYAGVFLKKDDENDLDVVDRLDDIYQVGTFVQINEMQDVGDKLRMLVMGHRRVEIRSLLPEDASYTPKITEVKDLLTKKELPESSKHVSKRLRKIRRRRLPTNNVIKEHEPIIPEAGHGDDVSYTNIPITPSKVLMVEVDNVKHEPYKQTEEVKALSAEVVKTIRDIISLNPLYRDTVTQMIQGGQRVTDNPVYLSDLGAALTGAESAELQEVLEELQIPKRLLLSLGLLKKEYELSKLQQKIGKEVEEKVKQQHRKYMLNEQLKVIKKELGMEKDDKDAIHDKFKERLKDLNIPKHVMEVIDEELNKLSFLDNHSSEFNVTRNYLDWLTSLPWGVYSEENLDIEKANQVLEEDHYGMDDVKKRILEFIAVSQLKGTTQGKILCFHGPPGVGKTSIAKSIARALNREYFRFSVGGMTDVAEIKGHRRTYVGAMPGKIIQCLKKTKTENPLILIDEVDKMGRGFQGDPASALLELLDPEQNFNFLDHYLDVSVDLSKVLFICTANITDTIAEPLRDRMEMIELSGYVAEEKVAIAQQYLIPQAKDHSGITDDQVTITGDTLNLLIRSYCRESGVRNLQKRIEKIFRKSAFKIVSKEATELTVTPDNLQDFVGKPVFTSDRLYDETPPGVVMGLAWTSMGGSTLYIESTHKQHVDPEAKDGQGTLSLTGQLGDVMKESAQIAYTYAKTLLMEKDPDNKNLQRGHIHVHVPEGATPKDGPSAGCTIVTTLLSLAKKQPIKHNLAMTGEVSLTGKILPVGGIKEKVIAAKRVGVDCIILPAENRKDYSDLQNFITEGVEVHFVEHYRDIYDIVFKQ</sequence>
<feature type="compositionally biased region" description="Acidic residues" evidence="14">
    <location>
        <begin position="139"/>
        <end position="151"/>
    </location>
</feature>
<dbReference type="PANTHER" id="PTHR43718">
    <property type="entry name" value="LON PROTEASE"/>
    <property type="match status" value="1"/>
</dbReference>
<dbReference type="FunFam" id="1.20.58.1480:FF:000002">
    <property type="entry name" value="Lon protease homolog, mitochondrial"/>
    <property type="match status" value="1"/>
</dbReference>